<dbReference type="RefSeq" id="WP_352568554.1">
    <property type="nucleotide sequence ID" value="NZ_JAMYMY010000012.1"/>
</dbReference>
<organism evidence="1 2">
    <name type="scientific">Mesorhizobium opportunistum</name>
    <dbReference type="NCBI Taxonomy" id="593909"/>
    <lineage>
        <taxon>Bacteria</taxon>
        <taxon>Pseudomonadati</taxon>
        <taxon>Pseudomonadota</taxon>
        <taxon>Alphaproteobacteria</taxon>
        <taxon>Hyphomicrobiales</taxon>
        <taxon>Phyllobacteriaceae</taxon>
        <taxon>Mesorhizobium</taxon>
    </lineage>
</organism>
<keyword evidence="2" id="KW-1185">Reference proteome</keyword>
<protein>
    <submittedName>
        <fullName evidence="1">Uncharacterized protein</fullName>
    </submittedName>
</protein>
<accession>A0ABV1YAT6</accession>
<dbReference type="Proteomes" id="UP001464387">
    <property type="component" value="Unassembled WGS sequence"/>
</dbReference>
<comment type="caution">
    <text evidence="1">The sequence shown here is derived from an EMBL/GenBank/DDBJ whole genome shotgun (WGS) entry which is preliminary data.</text>
</comment>
<reference evidence="1 2" key="1">
    <citation type="journal article" date="2024" name="Proc. Natl. Acad. Sci. U.S.A.">
        <title>The evolutionary genomics of adaptation to stress in wild rhizobium bacteria.</title>
        <authorList>
            <person name="Kehlet-Delgado H."/>
            <person name="Montoya A.P."/>
            <person name="Jensen K.T."/>
            <person name="Wendlandt C.E."/>
            <person name="Dexheimer C."/>
            <person name="Roberts M."/>
            <person name="Torres Martinez L."/>
            <person name="Friesen M.L."/>
            <person name="Griffitts J.S."/>
            <person name="Porter S.S."/>
        </authorList>
    </citation>
    <scope>NUCLEOTIDE SEQUENCE [LARGE SCALE GENOMIC DNA]</scope>
    <source>
        <strain evidence="1 2">M0729</strain>
    </source>
</reference>
<proteinExistence type="predicted"/>
<dbReference type="EMBL" id="JAMYPJ010000004">
    <property type="protein sequence ID" value="MER8932279.1"/>
    <property type="molecule type" value="Genomic_DNA"/>
</dbReference>
<evidence type="ECO:0000313" key="2">
    <source>
        <dbReference type="Proteomes" id="UP001464387"/>
    </source>
</evidence>
<name>A0ABV1YAT6_9HYPH</name>
<sequence>MAEERIKNIVEYKKLANIRLKSGFIFKSVRDPSEDVESEIKAYLESQRASFNQRVESTFDLPEGEYTKFEFFWTPQRAKRVAADDDRIEQDKVWFRSQAKISLLYLKLISHNI</sequence>
<gene>
    <name evidence="1" type="ORF">NKI33_04780</name>
</gene>
<evidence type="ECO:0000313" key="1">
    <source>
        <dbReference type="EMBL" id="MER8932279.1"/>
    </source>
</evidence>